<evidence type="ECO:0000313" key="8">
    <source>
        <dbReference type="EMBL" id="MFC0309173.1"/>
    </source>
</evidence>
<dbReference type="InterPro" id="IPR007450">
    <property type="entry name" value="BamE_dom"/>
</dbReference>
<evidence type="ECO:0000259" key="7">
    <source>
        <dbReference type="Pfam" id="PF04355"/>
    </source>
</evidence>
<evidence type="ECO:0000256" key="6">
    <source>
        <dbReference type="SAM" id="SignalP"/>
    </source>
</evidence>
<dbReference type="PROSITE" id="PS51257">
    <property type="entry name" value="PROKAR_LIPOPROTEIN"/>
    <property type="match status" value="1"/>
</dbReference>
<sequence length="148" mass="16957">MKLKVVLLSSLFALGLAACSSPVEKLVYRIDVPQGNYLDDAVVEKLQKGMTQEQVQYLLGTPLVVDPFNPSNWVYVQRIQKGHQKPLEKKLVVHFNQKRVVESFDFSPELRQVDVKEVEKPELVEEVKAAENPGSAESESKSWWQFWK</sequence>
<comment type="similarity">
    <text evidence="4">Belongs to the BamE family.</text>
</comment>
<evidence type="ECO:0000256" key="1">
    <source>
        <dbReference type="ARBA" id="ARBA00022729"/>
    </source>
</evidence>
<evidence type="ECO:0000256" key="4">
    <source>
        <dbReference type="HAMAP-Rule" id="MF_00925"/>
    </source>
</evidence>
<feature type="compositionally biased region" description="Polar residues" evidence="5">
    <location>
        <begin position="135"/>
        <end position="148"/>
    </location>
</feature>
<organism evidence="8 9">
    <name type="scientific">Gallibacterium trehalosifermentans</name>
    <dbReference type="NCBI Taxonomy" id="516935"/>
    <lineage>
        <taxon>Bacteria</taxon>
        <taxon>Pseudomonadati</taxon>
        <taxon>Pseudomonadota</taxon>
        <taxon>Gammaproteobacteria</taxon>
        <taxon>Pasteurellales</taxon>
        <taxon>Pasteurellaceae</taxon>
        <taxon>Gallibacterium</taxon>
    </lineage>
</organism>
<reference evidence="8 9" key="1">
    <citation type="submission" date="2024-09" db="EMBL/GenBank/DDBJ databases">
        <authorList>
            <person name="Sun Q."/>
            <person name="Mori K."/>
        </authorList>
    </citation>
    <scope>NUCLEOTIDE SEQUENCE [LARGE SCALE GENOMIC DNA]</scope>
    <source>
        <strain evidence="8 9">CCM 7539</strain>
    </source>
</reference>
<dbReference type="RefSeq" id="WP_382370360.1">
    <property type="nucleotide sequence ID" value="NZ_JBHLWB010000004.1"/>
</dbReference>
<feature type="chain" id="PRO_5045926277" description="Outer membrane protein assembly factor BamE" evidence="6">
    <location>
        <begin position="26"/>
        <end position="148"/>
    </location>
</feature>
<dbReference type="Gene3D" id="3.30.1450.10">
    <property type="match status" value="1"/>
</dbReference>
<feature type="domain" description="Outer membrane protein assembly factor BamE" evidence="7">
    <location>
        <begin position="35"/>
        <end position="103"/>
    </location>
</feature>
<dbReference type="EMBL" id="JBHLWB010000004">
    <property type="protein sequence ID" value="MFC0309173.1"/>
    <property type="molecule type" value="Genomic_DNA"/>
</dbReference>
<dbReference type="PANTHER" id="PTHR37482:SF1">
    <property type="entry name" value="OUTER MEMBRANE PROTEIN ASSEMBLY FACTOR BAME"/>
    <property type="match status" value="1"/>
</dbReference>
<feature type="region of interest" description="Disordered" evidence="5">
    <location>
        <begin position="128"/>
        <end position="148"/>
    </location>
</feature>
<gene>
    <name evidence="4 8" type="primary">bamE</name>
    <name evidence="8" type="ORF">ACFFHK_05555</name>
</gene>
<comment type="subunit">
    <text evidence="4">Part of the Bam complex.</text>
</comment>
<dbReference type="Pfam" id="PF04355">
    <property type="entry name" value="BamE"/>
    <property type="match status" value="1"/>
</dbReference>
<dbReference type="NCBIfam" id="NF008585">
    <property type="entry name" value="PRK11548.1"/>
    <property type="match status" value="1"/>
</dbReference>
<accession>A0ABV6H0M5</accession>
<keyword evidence="2 4" id="KW-0472">Membrane</keyword>
<dbReference type="PANTHER" id="PTHR37482">
    <property type="entry name" value="OUTER MEMBRANE PROTEIN ASSEMBLY FACTOR BAME"/>
    <property type="match status" value="1"/>
</dbReference>
<dbReference type="InterPro" id="IPR026592">
    <property type="entry name" value="BamE"/>
</dbReference>
<comment type="subcellular location">
    <subcellularLocation>
        <location evidence="4">Cell outer membrane</location>
        <topology evidence="4">Lipid-anchor</topology>
    </subcellularLocation>
</comment>
<keyword evidence="4" id="KW-0449">Lipoprotein</keyword>
<protein>
    <recommendedName>
        <fullName evidence="4">Outer membrane protein assembly factor BamE</fullName>
    </recommendedName>
</protein>
<evidence type="ECO:0000313" key="9">
    <source>
        <dbReference type="Proteomes" id="UP001589767"/>
    </source>
</evidence>
<keyword evidence="3 4" id="KW-0998">Cell outer membrane</keyword>
<evidence type="ECO:0000256" key="5">
    <source>
        <dbReference type="SAM" id="MobiDB-lite"/>
    </source>
</evidence>
<keyword evidence="9" id="KW-1185">Reference proteome</keyword>
<feature type="signal peptide" evidence="6">
    <location>
        <begin position="1"/>
        <end position="25"/>
    </location>
</feature>
<dbReference type="InterPro" id="IPR037873">
    <property type="entry name" value="BamE-like"/>
</dbReference>
<evidence type="ECO:0000256" key="2">
    <source>
        <dbReference type="ARBA" id="ARBA00023136"/>
    </source>
</evidence>
<dbReference type="HAMAP" id="MF_00925">
    <property type="entry name" value="OM_assembly_BamE"/>
    <property type="match status" value="1"/>
</dbReference>
<dbReference type="Proteomes" id="UP001589767">
    <property type="component" value="Unassembled WGS sequence"/>
</dbReference>
<evidence type="ECO:0000256" key="3">
    <source>
        <dbReference type="ARBA" id="ARBA00023237"/>
    </source>
</evidence>
<proteinExistence type="inferred from homology"/>
<comment type="caution">
    <text evidence="8">The sequence shown here is derived from an EMBL/GenBank/DDBJ whole genome shotgun (WGS) entry which is preliminary data.</text>
</comment>
<name>A0ABV6H0M5_9PAST</name>
<keyword evidence="1 4" id="KW-0732">Signal</keyword>
<comment type="function">
    <text evidence="4">Part of the outer membrane protein assembly complex, which is involved in assembly and insertion of beta-barrel proteins into the outer membrane.</text>
</comment>
<keyword evidence="4" id="KW-0564">Palmitate</keyword>